<dbReference type="InterPro" id="IPR003582">
    <property type="entry name" value="ShKT_dom"/>
</dbReference>
<dbReference type="InterPro" id="IPR003368">
    <property type="entry name" value="POMP_repeat"/>
</dbReference>
<evidence type="ECO:0000256" key="8">
    <source>
        <dbReference type="SAM" id="MobiDB-lite"/>
    </source>
</evidence>
<dbReference type="SUPFAM" id="SSF51126">
    <property type="entry name" value="Pectin lyase-like"/>
    <property type="match status" value="3"/>
</dbReference>
<keyword evidence="7" id="KW-0998">Cell outer membrane</keyword>
<feature type="region of interest" description="Disordered" evidence="8">
    <location>
        <begin position="299"/>
        <end position="323"/>
    </location>
</feature>
<evidence type="ECO:0000256" key="7">
    <source>
        <dbReference type="ARBA" id="ARBA00023237"/>
    </source>
</evidence>
<reference evidence="10 11" key="1">
    <citation type="journal article" date="2015" name="Genome Biol. Evol.">
        <title>Comparative Genomics of a Bacterivorous Green Alga Reveals Evolutionary Causalities and Consequences of Phago-Mixotrophic Mode of Nutrition.</title>
        <authorList>
            <person name="Burns J.A."/>
            <person name="Paasch A."/>
            <person name="Narechania A."/>
            <person name="Kim E."/>
        </authorList>
    </citation>
    <scope>NUCLEOTIDE SEQUENCE [LARGE SCALE GENOMIC DNA]</scope>
    <source>
        <strain evidence="10 11">PLY_AMNH</strain>
    </source>
</reference>
<feature type="domain" description="ShKT" evidence="9">
    <location>
        <begin position="242"/>
        <end position="293"/>
    </location>
</feature>
<evidence type="ECO:0000256" key="3">
    <source>
        <dbReference type="ARBA" id="ARBA00004613"/>
    </source>
</evidence>
<keyword evidence="11" id="KW-1185">Reference proteome</keyword>
<feature type="domain" description="ShKT" evidence="9">
    <location>
        <begin position="468"/>
        <end position="519"/>
    </location>
</feature>
<dbReference type="PANTHER" id="PTHR11319:SF35">
    <property type="entry name" value="OUTER MEMBRANE PROTEIN PMPC-RELATED"/>
    <property type="match status" value="1"/>
</dbReference>
<gene>
    <name evidence="10" type="ORF">CYMTET_44702</name>
</gene>
<organism evidence="10 11">
    <name type="scientific">Cymbomonas tetramitiformis</name>
    <dbReference type="NCBI Taxonomy" id="36881"/>
    <lineage>
        <taxon>Eukaryota</taxon>
        <taxon>Viridiplantae</taxon>
        <taxon>Chlorophyta</taxon>
        <taxon>Pyramimonadophyceae</taxon>
        <taxon>Pyramimonadales</taxon>
        <taxon>Pyramimonadaceae</taxon>
        <taxon>Cymbomonas</taxon>
    </lineage>
</organism>
<evidence type="ECO:0000313" key="11">
    <source>
        <dbReference type="Proteomes" id="UP001190700"/>
    </source>
</evidence>
<dbReference type="InterPro" id="IPR011050">
    <property type="entry name" value="Pectin_lyase_fold/virulence"/>
</dbReference>
<evidence type="ECO:0000259" key="9">
    <source>
        <dbReference type="SMART" id="SM00254"/>
    </source>
</evidence>
<keyword evidence="4" id="KW-0964">Secreted</keyword>
<dbReference type="Proteomes" id="UP001190700">
    <property type="component" value="Unassembled WGS sequence"/>
</dbReference>
<keyword evidence="5" id="KW-0732">Signal</keyword>
<dbReference type="InterPro" id="IPR006626">
    <property type="entry name" value="PbH1"/>
</dbReference>
<evidence type="ECO:0000313" key="10">
    <source>
        <dbReference type="EMBL" id="KAK3245747.1"/>
    </source>
</evidence>
<evidence type="ECO:0000256" key="4">
    <source>
        <dbReference type="ARBA" id="ARBA00022525"/>
    </source>
</evidence>
<sequence>MKRLETGWSTPRSMLRYRSSFLRRALCLLCACVNSTPTCKYSSHLRPAINLRSPTSSVSANPTLDPDREDFQLADILVKYLKTTAKEYADIELRDLSSVSRTAAVLFSLEMRLQHSSASSTTANALQADIIQTSRGELYLLRLLPRSHATETRSGSRQQNISKAVSRNLLQSDACTDVEGFVDEKAYPCSTWSGYNCTDATHWGYTAEGTAEILANCQASCEACEAAAGLAPPPVPSADSTECADVEDFRDEKAYPCSTWSGYDCTDATRWGYTAEGTAEILANCPASCEACEAAEGLAPPPPSPLPPSPPPSPPVPSADSTECTDVEGFVDEKAYPCSTWSGYNCTDATHWGYTAEGTAEILANCQASCEACEAAAGLAPPPVPSADSTECADVEDFRDEKAYPCSTWSGYDCTDATRWGYTAEGTAEILANCPASCEACEAAEGLALPPPSPLPPSPPVPSANSTECADVEGFYDEKDYPCSTWSGYNCTDATHWGYAAEGTAEILANCPASCGTCKAAEGLALPPPSPLPPSPPVPSANSTECADVEGFYDEKDYPCSTWSGYNCTDATHWGYAAEGTAEILANCPASCGTCKAAEGLALPPPSPPPSPPVPSANSTECADVEGFQDESGSNCSFWIGKDCSTISSQWGYSREGEEAILASCLASCDGCKAPPPPLPPPFLQSPSYDNCTYIGVESGTCEFHSLRTVEQRDECETASILTGFSDATASPEYTQVYYPRGCYVYSSWGVTRLYLNYDLGSTEPYGNCSSTDICICGCMNMPPPPAGPPGSILNPNGTATISDPAQSAEQLDSAVASEGVSVLYLRVDVYLETGTALIERELHVLGQCHGQRCIIDGSLCNLNLPSTVSCHLFHVGEIGVLTVEQVQLQNGQGYGVERTGGAIFSQGKVMVVDCLGTSNYAYYGGFVYAFAEDVLSLGREETPISVAVVRTTIDNNMAERNGGAIYMQLPGYSNNIKLSIMNSTITNCSAGGYSRGSGGAIYLSSGHGDSMSVLVQDSTLTSNAASENGGAMYLQCDDPTLYSLANVTIVRSSIENCSAPQDSGGGLHVISKSNTLVHLTLVDTVLAANSAFDGGGIYASVDEGPTITIPTWRANASTINVRVASCIFVNNSAEGSGGAIHLHVTGQGSISMVATGTNMSDNLARTDGGALSAHSSSGDSRVLIRVEDSALSSNLAEVHPRLMLCDTARAALQEQGGGLALIEALYGTALVSIRRSALEGNRASTGNAGAISAVSLRPGFSHVALDLWHTKIASNAAGYNGGALYMKNATAAMHGSWLGGNLARSDGGALYAHAFSALSVDNGTGVERNMASSGGGIMVTNDCREAVDSCVISENIAMEGGGGGLIVLTSSSLTLRNSTVTGNAAATFGGGVYMRSSNVSIEARSELTGNSAAYEGGCAFASGSAEEGVVLRRDGVCAGGGELAAGVHLDNGASLAVRGGVMAGNAARSAGGGLYAGSSTDVVIEETAWVANTVWDETEGTGAGISVLSGIRLLSLENSSFIGGLSLIGAGVYLDVPTTALHLHALRFENNSAVLGNNVMWLYTSNSTMVLPDCTACQHSAGTTLVATNAVSFVMLQAGAVGRQTVLYGNSTETITPEVTYMALDFYDNLTRPLDATSTGVVVTSDKARVGNNTVAFYGEHGAVFQGLAVTGTPGSSVSIQFSPQQKAGVNVTCLSLAGVNVACLSQ</sequence>
<evidence type="ECO:0000256" key="1">
    <source>
        <dbReference type="ARBA" id="ARBA00004196"/>
    </source>
</evidence>
<feature type="domain" description="ShKT" evidence="9">
    <location>
        <begin position="545"/>
        <end position="596"/>
    </location>
</feature>
<accession>A0AAE0BZQ4</accession>
<feature type="compositionally biased region" description="Pro residues" evidence="8">
    <location>
        <begin position="299"/>
        <end position="317"/>
    </location>
</feature>
<comment type="subcellular location">
    <subcellularLocation>
        <location evidence="1">Cell envelope</location>
    </subcellularLocation>
    <subcellularLocation>
        <location evidence="2">Cell outer membrane</location>
    </subcellularLocation>
    <subcellularLocation>
        <location evidence="3">Secreted</location>
    </subcellularLocation>
</comment>
<comment type="caution">
    <text evidence="10">The sequence shown here is derived from an EMBL/GenBank/DDBJ whole genome shotgun (WGS) entry which is preliminary data.</text>
</comment>
<dbReference type="GO" id="GO:0005576">
    <property type="term" value="C:extracellular region"/>
    <property type="evidence" value="ECO:0007669"/>
    <property type="project" value="UniProtKB-SubCell"/>
</dbReference>
<feature type="domain" description="ShKT" evidence="9">
    <location>
        <begin position="391"/>
        <end position="442"/>
    </location>
</feature>
<dbReference type="SMART" id="SM00254">
    <property type="entry name" value="ShKT"/>
    <property type="match status" value="4"/>
</dbReference>
<dbReference type="PANTHER" id="PTHR11319">
    <property type="entry name" value="G PROTEIN-COUPLED RECEPTOR-RELATED"/>
    <property type="match status" value="1"/>
</dbReference>
<evidence type="ECO:0000256" key="5">
    <source>
        <dbReference type="ARBA" id="ARBA00022729"/>
    </source>
</evidence>
<evidence type="ECO:0000256" key="2">
    <source>
        <dbReference type="ARBA" id="ARBA00004442"/>
    </source>
</evidence>
<proteinExistence type="predicted"/>
<dbReference type="Pfam" id="PF02415">
    <property type="entry name" value="Chlam_PMP"/>
    <property type="match status" value="1"/>
</dbReference>
<evidence type="ECO:0000256" key="6">
    <source>
        <dbReference type="ARBA" id="ARBA00023136"/>
    </source>
</evidence>
<protein>
    <recommendedName>
        <fullName evidence="9">ShKT domain-containing protein</fullName>
    </recommendedName>
</protein>
<keyword evidence="6" id="KW-0472">Membrane</keyword>
<feature type="non-terminal residue" evidence="10">
    <location>
        <position position="1708"/>
    </location>
</feature>
<dbReference type="EMBL" id="LGRX02030323">
    <property type="protein sequence ID" value="KAK3245747.1"/>
    <property type="molecule type" value="Genomic_DNA"/>
</dbReference>
<name>A0AAE0BZQ4_9CHLO</name>
<dbReference type="SMART" id="SM00710">
    <property type="entry name" value="PbH1"/>
    <property type="match status" value="8"/>
</dbReference>